<evidence type="ECO:0000256" key="9">
    <source>
        <dbReference type="SAM" id="Phobius"/>
    </source>
</evidence>
<evidence type="ECO:0000256" key="8">
    <source>
        <dbReference type="SAM" id="MobiDB-lite"/>
    </source>
</evidence>
<dbReference type="InterPro" id="IPR011527">
    <property type="entry name" value="ABC1_TM_dom"/>
</dbReference>
<evidence type="ECO:0000256" key="7">
    <source>
        <dbReference type="ARBA" id="ARBA00023136"/>
    </source>
</evidence>
<dbReference type="GO" id="GO:0140359">
    <property type="term" value="F:ABC-type transporter activity"/>
    <property type="evidence" value="ECO:0007669"/>
    <property type="project" value="InterPro"/>
</dbReference>
<dbReference type="GO" id="GO:0042760">
    <property type="term" value="P:very long-chain fatty acid catabolic process"/>
    <property type="evidence" value="ECO:0007669"/>
    <property type="project" value="TreeGrafter"/>
</dbReference>
<evidence type="ECO:0000313" key="11">
    <source>
        <dbReference type="EMBL" id="RSL80659.1"/>
    </source>
</evidence>
<feature type="transmembrane region" description="Helical" evidence="9">
    <location>
        <begin position="348"/>
        <end position="368"/>
    </location>
</feature>
<proteinExistence type="inferred from homology"/>
<dbReference type="Pfam" id="PF00005">
    <property type="entry name" value="ABC_tran"/>
    <property type="match status" value="1"/>
</dbReference>
<dbReference type="GO" id="GO:0006635">
    <property type="term" value="P:fatty acid beta-oxidation"/>
    <property type="evidence" value="ECO:0007669"/>
    <property type="project" value="TreeGrafter"/>
</dbReference>
<feature type="region of interest" description="Disordered" evidence="8">
    <location>
        <begin position="64"/>
        <end position="83"/>
    </location>
</feature>
<dbReference type="GO" id="GO:0005778">
    <property type="term" value="C:peroxisomal membrane"/>
    <property type="evidence" value="ECO:0007669"/>
    <property type="project" value="TreeGrafter"/>
</dbReference>
<name>A0A428RT31_9HYPO</name>
<dbReference type="SMART" id="SM00382">
    <property type="entry name" value="AAA"/>
    <property type="match status" value="1"/>
</dbReference>
<dbReference type="GO" id="GO:0015910">
    <property type="term" value="P:long-chain fatty acid import into peroxisome"/>
    <property type="evidence" value="ECO:0007669"/>
    <property type="project" value="TreeGrafter"/>
</dbReference>
<keyword evidence="4" id="KW-0547">Nucleotide-binding</keyword>
<evidence type="ECO:0000256" key="5">
    <source>
        <dbReference type="ARBA" id="ARBA00022840"/>
    </source>
</evidence>
<dbReference type="GO" id="GO:0016887">
    <property type="term" value="F:ATP hydrolysis activity"/>
    <property type="evidence" value="ECO:0007669"/>
    <property type="project" value="InterPro"/>
</dbReference>
<keyword evidence="12" id="KW-1185">Reference proteome</keyword>
<protein>
    <recommendedName>
        <fullName evidence="10">ABC transporter domain-containing protein</fullName>
    </recommendedName>
</protein>
<dbReference type="PANTHER" id="PTHR11384:SF69">
    <property type="entry name" value="PEROXISOMAL LONG-CHAIN FATTY ACID IMPORT PROTEIN 1"/>
    <property type="match status" value="1"/>
</dbReference>
<dbReference type="Proteomes" id="UP000287972">
    <property type="component" value="Unassembled WGS sequence"/>
</dbReference>
<evidence type="ECO:0000256" key="3">
    <source>
        <dbReference type="ARBA" id="ARBA00022692"/>
    </source>
</evidence>
<gene>
    <name evidence="11" type="ORF">CEP51_006425</name>
</gene>
<dbReference type="PROSITE" id="PS50893">
    <property type="entry name" value="ABC_TRANSPORTER_2"/>
    <property type="match status" value="1"/>
</dbReference>
<dbReference type="GO" id="GO:0007031">
    <property type="term" value="P:peroxisome organization"/>
    <property type="evidence" value="ECO:0007669"/>
    <property type="project" value="TreeGrafter"/>
</dbReference>
<dbReference type="EMBL" id="NKCL01000140">
    <property type="protein sequence ID" value="RSL80659.1"/>
    <property type="molecule type" value="Genomic_DNA"/>
</dbReference>
<dbReference type="Pfam" id="PF06472">
    <property type="entry name" value="ABC_membrane_2"/>
    <property type="match status" value="1"/>
</dbReference>
<evidence type="ECO:0000256" key="4">
    <source>
        <dbReference type="ARBA" id="ARBA00022741"/>
    </source>
</evidence>
<dbReference type="Gene3D" id="3.40.50.300">
    <property type="entry name" value="P-loop containing nucleotide triphosphate hydrolases"/>
    <property type="match status" value="1"/>
</dbReference>
<dbReference type="SUPFAM" id="SSF52540">
    <property type="entry name" value="P-loop containing nucleoside triphosphate hydrolases"/>
    <property type="match status" value="1"/>
</dbReference>
<keyword evidence="5" id="KW-0067">ATP-binding</keyword>
<dbReference type="CDD" id="cd03223">
    <property type="entry name" value="ABCD_peroxisomal_ALDP"/>
    <property type="match status" value="1"/>
</dbReference>
<keyword evidence="6 9" id="KW-1133">Transmembrane helix</keyword>
<dbReference type="GO" id="GO:0005524">
    <property type="term" value="F:ATP binding"/>
    <property type="evidence" value="ECO:0007669"/>
    <property type="project" value="UniProtKB-KW"/>
</dbReference>
<dbReference type="InterPro" id="IPR036640">
    <property type="entry name" value="ABC1_TM_sf"/>
</dbReference>
<comment type="caution">
    <text evidence="11">The sequence shown here is derived from an EMBL/GenBank/DDBJ whole genome shotgun (WGS) entry which is preliminary data.</text>
</comment>
<dbReference type="GO" id="GO:0005324">
    <property type="term" value="F:long-chain fatty acid transmembrane transporter activity"/>
    <property type="evidence" value="ECO:0007669"/>
    <property type="project" value="TreeGrafter"/>
</dbReference>
<dbReference type="Gene3D" id="1.20.1560.10">
    <property type="entry name" value="ABC transporter type 1, transmembrane domain"/>
    <property type="match status" value="1"/>
</dbReference>
<keyword evidence="2" id="KW-0813">Transport</keyword>
<dbReference type="AlphaFoldDB" id="A0A428RT31"/>
<evidence type="ECO:0000313" key="12">
    <source>
        <dbReference type="Proteomes" id="UP000287972"/>
    </source>
</evidence>
<comment type="similarity">
    <text evidence="1">Belongs to the ABC transporter superfamily. ABCD family. Peroxisomal fatty acyl CoA transporter (TC 3.A.1.203) subfamily.</text>
</comment>
<evidence type="ECO:0000256" key="6">
    <source>
        <dbReference type="ARBA" id="ARBA00022989"/>
    </source>
</evidence>
<organism evidence="11 12">
    <name type="scientific">Fusarium floridanum</name>
    <dbReference type="NCBI Taxonomy" id="1325733"/>
    <lineage>
        <taxon>Eukaryota</taxon>
        <taxon>Fungi</taxon>
        <taxon>Dikarya</taxon>
        <taxon>Ascomycota</taxon>
        <taxon>Pezizomycotina</taxon>
        <taxon>Sordariomycetes</taxon>
        <taxon>Hypocreomycetidae</taxon>
        <taxon>Hypocreales</taxon>
        <taxon>Nectriaceae</taxon>
        <taxon>Fusarium</taxon>
        <taxon>Fusarium solani species complex</taxon>
    </lineage>
</organism>
<dbReference type="InterPro" id="IPR027417">
    <property type="entry name" value="P-loop_NTPase"/>
</dbReference>
<evidence type="ECO:0000259" key="10">
    <source>
        <dbReference type="PROSITE" id="PS50893"/>
    </source>
</evidence>
<keyword evidence="7 9" id="KW-0472">Membrane</keyword>
<reference evidence="11 12" key="1">
    <citation type="submission" date="2017-06" db="EMBL/GenBank/DDBJ databases">
        <title>Comparative genomic analysis of Ambrosia Fusariam Clade fungi.</title>
        <authorList>
            <person name="Stajich J.E."/>
            <person name="Carrillo J."/>
            <person name="Kijimoto T."/>
            <person name="Eskalen A."/>
            <person name="O'Donnell K."/>
            <person name="Kasson M."/>
        </authorList>
    </citation>
    <scope>NUCLEOTIDE SEQUENCE [LARGE SCALE GENOMIC DNA]</scope>
    <source>
        <strain evidence="11 12">NRRL62606</strain>
    </source>
</reference>
<feature type="transmembrane region" description="Helical" evidence="9">
    <location>
        <begin position="155"/>
        <end position="174"/>
    </location>
</feature>
<feature type="domain" description="ABC transporter" evidence="10">
    <location>
        <begin position="463"/>
        <end position="691"/>
    </location>
</feature>
<dbReference type="InterPro" id="IPR003593">
    <property type="entry name" value="AAA+_ATPase"/>
</dbReference>
<evidence type="ECO:0000256" key="1">
    <source>
        <dbReference type="ARBA" id="ARBA00008575"/>
    </source>
</evidence>
<sequence>MASQSKLALPGDRTLRGIISRLTGLYVSNRTRISRAVWITLFIALANRIRNAISEQKAASAREAAQRAARRGTTSSGSEETPRKKVELNREFFRSLLRLLKIVVPGWRSKEARLLMSHSFFLVLRTLISLRVAEMDGAIVKALVKGNGKEFLKRIVWWMLIAVPATFTNSMLSYHQAELSLKYRTRLTQFIHDKYLSNLTFYGISALDDRIKNPDQLIAVDVSKFSNSLAELYSNLAKPMLDMTIYTYSLSKSVGGEGVVFMSLLVQLSANVMRALTPPFGKYVADEARLEGEFRFQHSRLIDYSEEIALYGGHSAEKDTLDKGYFTLIKHVNYILRRRFYHGFMEDFVIKYFWGALGLMLCSVPVFIKMPGHVAMNMGDRTEAFVTNRRMLLSASDAFGRIMFSYREVMELAGYTSRVATLLDVMDDVQSGHFEKKLVSSSGIEGNEAVLKGRGTVHESNDITFIDVPIISPNGDVLVKALSFTLKHGDHLLVVGPNGCGKSSLFRILGGLWPVYGGTVYKPPFHAIFYIPQRPYLSRGSLRQQIIYPDSLRQMRARGVTDADLLGYLKTLGLEHLPEMYDEGWDAEAEWRDVLSGGLQQRVAMARLFYHRPKYAILDECTSSVTLETEKAMYDTAKALGVTLMTVSHRRSLWKYHSHILQFDGQGNYIFTRLDAERRLKLEDEREELEVRLRQVPELERRIAELTAA</sequence>
<accession>A0A428RT31</accession>
<evidence type="ECO:0000256" key="2">
    <source>
        <dbReference type="ARBA" id="ARBA00022448"/>
    </source>
</evidence>
<dbReference type="PANTHER" id="PTHR11384">
    <property type="entry name" value="ATP-BINDING CASSETTE, SUB-FAMILY D MEMBER"/>
    <property type="match status" value="1"/>
</dbReference>
<dbReference type="InterPro" id="IPR050835">
    <property type="entry name" value="ABC_transporter_sub-D"/>
</dbReference>
<keyword evidence="3 9" id="KW-0812">Transmembrane</keyword>
<dbReference type="InterPro" id="IPR003439">
    <property type="entry name" value="ABC_transporter-like_ATP-bd"/>
</dbReference>